<feature type="transmembrane region" description="Helical" evidence="5">
    <location>
        <begin position="124"/>
        <end position="154"/>
    </location>
</feature>
<dbReference type="PANTHER" id="PTHR11863">
    <property type="entry name" value="STEROL DESATURASE"/>
    <property type="match status" value="1"/>
</dbReference>
<evidence type="ECO:0000256" key="5">
    <source>
        <dbReference type="SAM" id="Phobius"/>
    </source>
</evidence>
<evidence type="ECO:0000313" key="7">
    <source>
        <dbReference type="EMBL" id="MBW2941138.1"/>
    </source>
</evidence>
<dbReference type="Proteomes" id="UP001166291">
    <property type="component" value="Unassembled WGS sequence"/>
</dbReference>
<evidence type="ECO:0000256" key="3">
    <source>
        <dbReference type="ARBA" id="ARBA00022989"/>
    </source>
</evidence>
<proteinExistence type="predicted"/>
<dbReference type="Pfam" id="PF04116">
    <property type="entry name" value="FA_hydroxylase"/>
    <property type="match status" value="1"/>
</dbReference>
<protein>
    <submittedName>
        <fullName evidence="7">Sterol desaturase family protein</fullName>
    </submittedName>
</protein>
<dbReference type="EMBL" id="JAHWDQ010000002">
    <property type="protein sequence ID" value="MBW2941138.1"/>
    <property type="molecule type" value="Genomic_DNA"/>
</dbReference>
<evidence type="ECO:0000256" key="4">
    <source>
        <dbReference type="ARBA" id="ARBA00023136"/>
    </source>
</evidence>
<dbReference type="InterPro" id="IPR050307">
    <property type="entry name" value="Sterol_Desaturase_Related"/>
</dbReference>
<evidence type="ECO:0000256" key="2">
    <source>
        <dbReference type="ARBA" id="ARBA00022692"/>
    </source>
</evidence>
<dbReference type="InterPro" id="IPR006694">
    <property type="entry name" value="Fatty_acid_hydroxylase"/>
</dbReference>
<reference evidence="7" key="1">
    <citation type="submission" date="2021-07" db="EMBL/GenBank/DDBJ databases">
        <title>Zhongshania sp. CAU 1632 isolated from seawater.</title>
        <authorList>
            <person name="Kim W."/>
        </authorList>
    </citation>
    <scope>NUCLEOTIDE SEQUENCE</scope>
    <source>
        <strain evidence="7">CAU 1632</strain>
    </source>
</reference>
<comment type="subcellular location">
    <subcellularLocation>
        <location evidence="1">Membrane</location>
    </subcellularLocation>
</comment>
<evidence type="ECO:0000313" key="8">
    <source>
        <dbReference type="Proteomes" id="UP001166291"/>
    </source>
</evidence>
<organism evidence="7 8">
    <name type="scientific">Zhongshania aquimaris</name>
    <dbReference type="NCBI Taxonomy" id="2857107"/>
    <lineage>
        <taxon>Bacteria</taxon>
        <taxon>Pseudomonadati</taxon>
        <taxon>Pseudomonadota</taxon>
        <taxon>Gammaproteobacteria</taxon>
        <taxon>Cellvibrionales</taxon>
        <taxon>Spongiibacteraceae</taxon>
        <taxon>Zhongshania</taxon>
    </lineage>
</organism>
<feature type="transmembrane region" description="Helical" evidence="5">
    <location>
        <begin position="73"/>
        <end position="91"/>
    </location>
</feature>
<feature type="domain" description="Fatty acid hydroxylase" evidence="6">
    <location>
        <begin position="79"/>
        <end position="227"/>
    </location>
</feature>
<evidence type="ECO:0000256" key="1">
    <source>
        <dbReference type="ARBA" id="ARBA00004370"/>
    </source>
</evidence>
<accession>A0ABS6VSZ8</accession>
<gene>
    <name evidence="7" type="ORF">KXJ70_10135</name>
</gene>
<name>A0ABS6VSZ8_9GAMM</name>
<keyword evidence="2 5" id="KW-0812">Transmembrane</keyword>
<sequence length="278" mass="31758">MMITIIFLGFVLFETTLTGILHKPNQKRGDATVEAVSTLSLLFVTKPLAFGGGMAIGALLMPQYKDILVSQPLWLVLGLFLVLDDLSQYWWHRLSHMVPWLYKLHRPHHNAEYMSIRMVYRNNLFYYLLMPGLWFSGLLVYLGGGWVYVVYVVVKMAVIFGAHSDVRWDKKLYTIPVISQLMWVVERIISTPATHSAHHGKHAEDGVTHYKGNYGNLLFFWDVLFGSAKITRRYPDEIGVENLPDTTVAEQLLWPLCRTGEQIVKIETKSEADATTSI</sequence>
<keyword evidence="3 5" id="KW-1133">Transmembrane helix</keyword>
<evidence type="ECO:0000259" key="6">
    <source>
        <dbReference type="Pfam" id="PF04116"/>
    </source>
</evidence>
<comment type="caution">
    <text evidence="7">The sequence shown here is derived from an EMBL/GenBank/DDBJ whole genome shotgun (WGS) entry which is preliminary data.</text>
</comment>
<keyword evidence="4 5" id="KW-0472">Membrane</keyword>
<feature type="transmembrane region" description="Helical" evidence="5">
    <location>
        <begin position="42"/>
        <end position="61"/>
    </location>
</feature>
<keyword evidence="8" id="KW-1185">Reference proteome</keyword>
<dbReference type="RefSeq" id="WP_219043390.1">
    <property type="nucleotide sequence ID" value="NZ_JAHWDQ010000002.1"/>
</dbReference>